<dbReference type="PROSITE" id="PS50937">
    <property type="entry name" value="HTH_MERR_2"/>
    <property type="match status" value="1"/>
</dbReference>
<evidence type="ECO:0000256" key="1">
    <source>
        <dbReference type="ARBA" id="ARBA00022491"/>
    </source>
</evidence>
<dbReference type="InterPro" id="IPR009061">
    <property type="entry name" value="DNA-bd_dom_put_sf"/>
</dbReference>
<dbReference type="PANTHER" id="PTHR30204:SF69">
    <property type="entry name" value="MERR-FAMILY TRANSCRIPTIONAL REGULATOR"/>
    <property type="match status" value="1"/>
</dbReference>
<dbReference type="SUPFAM" id="SSF46955">
    <property type="entry name" value="Putative DNA-binding domain"/>
    <property type="match status" value="1"/>
</dbReference>
<evidence type="ECO:0000313" key="7">
    <source>
        <dbReference type="Proteomes" id="UP001454086"/>
    </source>
</evidence>
<dbReference type="Gene3D" id="1.10.1660.10">
    <property type="match status" value="1"/>
</dbReference>
<keyword evidence="3" id="KW-0238">DNA-binding</keyword>
<evidence type="ECO:0000256" key="3">
    <source>
        <dbReference type="ARBA" id="ARBA00023125"/>
    </source>
</evidence>
<keyword evidence="4" id="KW-0804">Transcription</keyword>
<proteinExistence type="predicted"/>
<name>A0ABV1D5E2_9FIRM</name>
<accession>A0ABV1D5E2</accession>
<dbReference type="InterPro" id="IPR000551">
    <property type="entry name" value="MerR-type_HTH_dom"/>
</dbReference>
<evidence type="ECO:0000256" key="2">
    <source>
        <dbReference type="ARBA" id="ARBA00023015"/>
    </source>
</evidence>
<comment type="caution">
    <text evidence="6">The sequence shown here is derived from an EMBL/GenBank/DDBJ whole genome shotgun (WGS) entry which is preliminary data.</text>
</comment>
<feature type="domain" description="HTH merR-type" evidence="5">
    <location>
        <begin position="1"/>
        <end position="71"/>
    </location>
</feature>
<evidence type="ECO:0000256" key="4">
    <source>
        <dbReference type="ARBA" id="ARBA00023163"/>
    </source>
</evidence>
<reference evidence="6 7" key="1">
    <citation type="submission" date="2024-03" db="EMBL/GenBank/DDBJ databases">
        <title>Human intestinal bacterial collection.</title>
        <authorList>
            <person name="Pauvert C."/>
            <person name="Hitch T.C.A."/>
            <person name="Clavel T."/>
        </authorList>
    </citation>
    <scope>NUCLEOTIDE SEQUENCE [LARGE SCALE GENOMIC DNA]</scope>
    <source>
        <strain evidence="6 7">CLA-SR-H021</strain>
    </source>
</reference>
<dbReference type="SMART" id="SM00422">
    <property type="entry name" value="HTH_MERR"/>
    <property type="match status" value="1"/>
</dbReference>
<keyword evidence="1" id="KW-0678">Repressor</keyword>
<organism evidence="6 7">
    <name type="scientific">Enterocloster hominis</name>
    <name type="common">ex Hitch et al. 2024</name>
    <dbReference type="NCBI Taxonomy" id="1917870"/>
    <lineage>
        <taxon>Bacteria</taxon>
        <taxon>Bacillati</taxon>
        <taxon>Bacillota</taxon>
        <taxon>Clostridia</taxon>
        <taxon>Lachnospirales</taxon>
        <taxon>Lachnospiraceae</taxon>
        <taxon>Enterocloster</taxon>
    </lineage>
</organism>
<evidence type="ECO:0000259" key="5">
    <source>
        <dbReference type="PROSITE" id="PS50937"/>
    </source>
</evidence>
<protein>
    <submittedName>
        <fullName evidence="6">MerR family transcriptional regulator</fullName>
    </submittedName>
</protein>
<dbReference type="RefSeq" id="WP_008720261.1">
    <property type="nucleotide sequence ID" value="NZ_JAJFDX010000003.1"/>
</dbReference>
<dbReference type="CDD" id="cd01109">
    <property type="entry name" value="HTH_YyaN"/>
    <property type="match status" value="1"/>
</dbReference>
<keyword evidence="2" id="KW-0805">Transcription regulation</keyword>
<dbReference type="PANTHER" id="PTHR30204">
    <property type="entry name" value="REDOX-CYCLING DRUG-SENSING TRANSCRIPTIONAL ACTIVATOR SOXR"/>
    <property type="match status" value="1"/>
</dbReference>
<dbReference type="Pfam" id="PF13411">
    <property type="entry name" value="MerR_1"/>
    <property type="match status" value="1"/>
</dbReference>
<dbReference type="InterPro" id="IPR047057">
    <property type="entry name" value="MerR_fam"/>
</dbReference>
<dbReference type="Proteomes" id="UP001454086">
    <property type="component" value="Unassembled WGS sequence"/>
</dbReference>
<evidence type="ECO:0000313" key="6">
    <source>
        <dbReference type="EMBL" id="MEQ2425629.1"/>
    </source>
</evidence>
<sequence>MGYTIKYVAEKTHLSPNTLRYYEKEGLLPNVKRTESGIRYYTDGDLEWLGLITCLKNTDMSIKQIRDFVNLCYQGPETLKERCEMLIEHKREVEGRIAQMQQHLQVVTHKIQRFTREYEEFLSEDKDSGTSGSV</sequence>
<dbReference type="EMBL" id="JBBMFM010000037">
    <property type="protein sequence ID" value="MEQ2425629.1"/>
    <property type="molecule type" value="Genomic_DNA"/>
</dbReference>
<keyword evidence="7" id="KW-1185">Reference proteome</keyword>
<gene>
    <name evidence="6" type="ORF">WMQ36_11635</name>
</gene>